<dbReference type="KEGG" id="pvd:CFBP1590_0386"/>
<name>A0A1Y6JFL6_PSEVI</name>
<proteinExistence type="predicted"/>
<dbReference type="EMBL" id="LT855380">
    <property type="protein sequence ID" value="SMS07970.1"/>
    <property type="molecule type" value="Genomic_DNA"/>
</dbReference>
<organism evidence="1 2">
    <name type="scientific">Pseudomonas viridiflava</name>
    <name type="common">Phytomonas viridiflava</name>
    <dbReference type="NCBI Taxonomy" id="33069"/>
    <lineage>
        <taxon>Bacteria</taxon>
        <taxon>Pseudomonadati</taxon>
        <taxon>Pseudomonadota</taxon>
        <taxon>Gammaproteobacteria</taxon>
        <taxon>Pseudomonadales</taxon>
        <taxon>Pseudomonadaceae</taxon>
        <taxon>Pseudomonas</taxon>
    </lineage>
</organism>
<protein>
    <submittedName>
        <fullName evidence="1">Uncharacterized protein</fullName>
    </submittedName>
</protein>
<accession>A0A1Y6JFL6</accession>
<sequence length="162" mass="18370">MKVIESHQFYLAISMADLVSWQGDGDDDLEVRKEIQAVIDLMGLDVDIRHMHEKYFFQLKVGQGDVYAFVNEHQPENVLAIDMYRGLTDQLDIVSIFVRSAPKTAVLVRAQLRGLFDAASCQVIYKEASVLPELQKLLDVSNYPFTLAESGYKQSLIVRRCG</sequence>
<dbReference type="AlphaFoldDB" id="A0A1Y6JFL6"/>
<dbReference type="RefSeq" id="WP_074454424.1">
    <property type="nucleotide sequence ID" value="NZ_JAEIKO010000079.1"/>
</dbReference>
<dbReference type="Proteomes" id="UP000196842">
    <property type="component" value="Chromosome I"/>
</dbReference>
<evidence type="ECO:0000313" key="2">
    <source>
        <dbReference type="Proteomes" id="UP000196842"/>
    </source>
</evidence>
<evidence type="ECO:0000313" key="1">
    <source>
        <dbReference type="EMBL" id="SMS07970.1"/>
    </source>
</evidence>
<reference evidence="1 2" key="1">
    <citation type="submission" date="2017-05" db="EMBL/GenBank/DDBJ databases">
        <authorList>
            <person name="Song R."/>
            <person name="Chenine A.L."/>
            <person name="Ruprecht R.M."/>
        </authorList>
    </citation>
    <scope>NUCLEOTIDE SEQUENCE [LARGE SCALE GENOMIC DNA]</scope>
    <source>
        <strain evidence="1 2">CFBP 1590</strain>
    </source>
</reference>
<gene>
    <name evidence="1" type="ORF">CFBP1590_0386</name>
</gene>
<dbReference type="GeneID" id="47762044"/>